<comment type="similarity">
    <text evidence="3 12">Belongs to the cysteine synthase/cystathionine beta-synthase family.</text>
</comment>
<organism evidence="14 15">
    <name type="scientific">Globicatella sulfidifaciens DSM 15739</name>
    <dbReference type="NCBI Taxonomy" id="1121925"/>
    <lineage>
        <taxon>Bacteria</taxon>
        <taxon>Bacillati</taxon>
        <taxon>Bacillota</taxon>
        <taxon>Bacilli</taxon>
        <taxon>Lactobacillales</taxon>
        <taxon>Aerococcaceae</taxon>
        <taxon>Globicatella</taxon>
    </lineage>
</organism>
<dbReference type="PANTHER" id="PTHR10314">
    <property type="entry name" value="CYSTATHIONINE BETA-SYNTHASE"/>
    <property type="match status" value="1"/>
</dbReference>
<dbReference type="Pfam" id="PF00291">
    <property type="entry name" value="PALP"/>
    <property type="match status" value="1"/>
</dbReference>
<dbReference type="InterPro" id="IPR001216">
    <property type="entry name" value="P-phosphate_BS"/>
</dbReference>
<dbReference type="InterPro" id="IPR000634">
    <property type="entry name" value="Ser/Thr_deHydtase_PyrdxlP-BS"/>
</dbReference>
<evidence type="ECO:0000259" key="13">
    <source>
        <dbReference type="Pfam" id="PF00291"/>
    </source>
</evidence>
<dbReference type="NCBIfam" id="TIGR01136">
    <property type="entry name" value="cysKM"/>
    <property type="match status" value="1"/>
</dbReference>
<keyword evidence="7 10" id="KW-0663">Pyridoxal phosphate</keyword>
<evidence type="ECO:0000256" key="2">
    <source>
        <dbReference type="ARBA" id="ARBA00004962"/>
    </source>
</evidence>
<feature type="binding site" evidence="10">
    <location>
        <position position="262"/>
    </location>
    <ligand>
        <name>pyridoxal 5'-phosphate</name>
        <dbReference type="ChEBI" id="CHEBI:597326"/>
    </ligand>
</feature>
<dbReference type="Proteomes" id="UP000189941">
    <property type="component" value="Unassembled WGS sequence"/>
</dbReference>
<evidence type="ECO:0000256" key="3">
    <source>
        <dbReference type="ARBA" id="ARBA00007103"/>
    </source>
</evidence>
<evidence type="ECO:0000256" key="10">
    <source>
        <dbReference type="PIRSR" id="PIRSR605856-50"/>
    </source>
</evidence>
<protein>
    <recommendedName>
        <fullName evidence="4 12">Cysteine synthase</fullName>
        <ecNumber evidence="4 12">2.5.1.47</ecNumber>
    </recommendedName>
</protein>
<name>A0A1T4PB98_9LACT</name>
<evidence type="ECO:0000256" key="8">
    <source>
        <dbReference type="ARBA" id="ARBA00023192"/>
    </source>
</evidence>
<evidence type="ECO:0000256" key="6">
    <source>
        <dbReference type="ARBA" id="ARBA00022679"/>
    </source>
</evidence>
<evidence type="ECO:0000256" key="1">
    <source>
        <dbReference type="ARBA" id="ARBA00001933"/>
    </source>
</evidence>
<proteinExistence type="inferred from homology"/>
<dbReference type="STRING" id="1121925.SAMN02746011_01998"/>
<dbReference type="GO" id="GO:0030170">
    <property type="term" value="F:pyridoxal phosphate binding"/>
    <property type="evidence" value="ECO:0007669"/>
    <property type="project" value="InterPro"/>
</dbReference>
<dbReference type="GO" id="GO:0004124">
    <property type="term" value="F:cysteine synthase activity"/>
    <property type="evidence" value="ECO:0007669"/>
    <property type="project" value="UniProtKB-UniRule"/>
</dbReference>
<evidence type="ECO:0000256" key="9">
    <source>
        <dbReference type="ARBA" id="ARBA00047931"/>
    </source>
</evidence>
<dbReference type="FunFam" id="3.40.50.1100:FF:000006">
    <property type="entry name" value="Cysteine synthase"/>
    <property type="match status" value="1"/>
</dbReference>
<feature type="modified residue" description="N6-(pyridoxal phosphate)lysine" evidence="11">
    <location>
        <position position="42"/>
    </location>
</feature>
<dbReference type="CDD" id="cd01561">
    <property type="entry name" value="CBS_like"/>
    <property type="match status" value="1"/>
</dbReference>
<dbReference type="InterPro" id="IPR005859">
    <property type="entry name" value="CysK"/>
</dbReference>
<dbReference type="PROSITE" id="PS00901">
    <property type="entry name" value="CYS_SYNTHASE"/>
    <property type="match status" value="1"/>
</dbReference>
<dbReference type="InterPro" id="IPR036052">
    <property type="entry name" value="TrpB-like_PALP_sf"/>
</dbReference>
<keyword evidence="15" id="KW-1185">Reference proteome</keyword>
<dbReference type="InterPro" id="IPR005856">
    <property type="entry name" value="Cys_synth"/>
</dbReference>
<comment type="pathway">
    <text evidence="2">Amino-acid biosynthesis; L-cysteine biosynthesis; L-cysteine from L-serine: step 2/2.</text>
</comment>
<evidence type="ECO:0000313" key="14">
    <source>
        <dbReference type="EMBL" id="SJZ88627.1"/>
    </source>
</evidence>
<dbReference type="AlphaFoldDB" id="A0A1T4PB98"/>
<keyword evidence="8 12" id="KW-0198">Cysteine biosynthesis</keyword>
<keyword evidence="6 12" id="KW-0808">Transferase</keyword>
<feature type="domain" description="Tryptophan synthase beta chain-like PALP" evidence="13">
    <location>
        <begin position="8"/>
        <end position="289"/>
    </location>
</feature>
<evidence type="ECO:0000256" key="5">
    <source>
        <dbReference type="ARBA" id="ARBA00022605"/>
    </source>
</evidence>
<dbReference type="GO" id="GO:0006535">
    <property type="term" value="P:cysteine biosynthetic process from serine"/>
    <property type="evidence" value="ECO:0007669"/>
    <property type="project" value="UniProtKB-UniRule"/>
</dbReference>
<dbReference type="PROSITE" id="PS00165">
    <property type="entry name" value="DEHYDRATASE_SER_THR"/>
    <property type="match status" value="1"/>
</dbReference>
<comment type="cofactor">
    <cofactor evidence="1 10 12">
        <name>pyridoxal 5'-phosphate</name>
        <dbReference type="ChEBI" id="CHEBI:597326"/>
    </cofactor>
</comment>
<dbReference type="RefSeq" id="WP_078756641.1">
    <property type="nucleotide sequence ID" value="NZ_FUWO01000033.1"/>
</dbReference>
<dbReference type="EMBL" id="FUWO01000033">
    <property type="protein sequence ID" value="SJZ88627.1"/>
    <property type="molecule type" value="Genomic_DNA"/>
</dbReference>
<feature type="binding site" evidence="10">
    <location>
        <begin position="174"/>
        <end position="178"/>
    </location>
    <ligand>
        <name>pyridoxal 5'-phosphate</name>
        <dbReference type="ChEBI" id="CHEBI:597326"/>
    </ligand>
</feature>
<keyword evidence="5 12" id="KW-0028">Amino-acid biosynthesis</keyword>
<dbReference type="EC" id="2.5.1.47" evidence="4 12"/>
<evidence type="ECO:0000256" key="12">
    <source>
        <dbReference type="RuleBase" id="RU003985"/>
    </source>
</evidence>
<sequence length="302" mass="31586">MLFENIIETVGNTPLVKLPNPNQDRADIYVKVESFNPSASIKDRAAKFILQDLLDKGVLKAGGTIIEATSGNTGVALAMMGAALGIKVILVMPETMTIERRNLMAAYGADLVLTPGSEGMKGATAKAEALAEELSAPIFGQFTNEANIKAHRETTGKEILEDLEQVDGFVAGVGTGGTVSGTGFTLKEANAETIVWAVEPIASPMLSEGHAGPHKIQGIGANFVPDNYKAEVVDRVYTVSNEDAIESTKSLAKTAGLLVGISSGANVFAATELAKELGYGKTVVTVLPDTGERYLSAGLFNA</sequence>
<dbReference type="InterPro" id="IPR050214">
    <property type="entry name" value="Cys_Synth/Cystath_Beta-Synth"/>
</dbReference>
<dbReference type="UniPathway" id="UPA00136">
    <property type="reaction ID" value="UER00200"/>
</dbReference>
<evidence type="ECO:0000256" key="11">
    <source>
        <dbReference type="PIRSR" id="PIRSR605856-51"/>
    </source>
</evidence>
<feature type="binding site" evidence="10">
    <location>
        <position position="72"/>
    </location>
    <ligand>
        <name>pyridoxal 5'-phosphate</name>
        <dbReference type="ChEBI" id="CHEBI:597326"/>
    </ligand>
</feature>
<comment type="catalytic activity">
    <reaction evidence="9 12">
        <text>O-acetyl-L-serine + hydrogen sulfide = L-cysteine + acetate</text>
        <dbReference type="Rhea" id="RHEA:14829"/>
        <dbReference type="ChEBI" id="CHEBI:29919"/>
        <dbReference type="ChEBI" id="CHEBI:30089"/>
        <dbReference type="ChEBI" id="CHEBI:35235"/>
        <dbReference type="ChEBI" id="CHEBI:58340"/>
        <dbReference type="EC" id="2.5.1.47"/>
    </reaction>
</comment>
<dbReference type="Gene3D" id="3.40.50.1100">
    <property type="match status" value="2"/>
</dbReference>
<accession>A0A1T4PB98</accession>
<evidence type="ECO:0000313" key="15">
    <source>
        <dbReference type="Proteomes" id="UP000189941"/>
    </source>
</evidence>
<gene>
    <name evidence="14" type="ORF">SAMN02746011_01998</name>
</gene>
<reference evidence="15" key="1">
    <citation type="submission" date="2017-02" db="EMBL/GenBank/DDBJ databases">
        <authorList>
            <person name="Varghese N."/>
            <person name="Submissions S."/>
        </authorList>
    </citation>
    <scope>NUCLEOTIDE SEQUENCE [LARGE SCALE GENOMIC DNA]</scope>
    <source>
        <strain evidence="15">DSM 15739</strain>
    </source>
</reference>
<evidence type="ECO:0000256" key="4">
    <source>
        <dbReference type="ARBA" id="ARBA00012681"/>
    </source>
</evidence>
<dbReference type="NCBIfam" id="TIGR01139">
    <property type="entry name" value="cysK"/>
    <property type="match status" value="1"/>
</dbReference>
<evidence type="ECO:0000256" key="7">
    <source>
        <dbReference type="ARBA" id="ARBA00022898"/>
    </source>
</evidence>
<dbReference type="OrthoDB" id="9808024at2"/>
<dbReference type="SUPFAM" id="SSF53686">
    <property type="entry name" value="Tryptophan synthase beta subunit-like PLP-dependent enzymes"/>
    <property type="match status" value="1"/>
</dbReference>
<dbReference type="InterPro" id="IPR001926">
    <property type="entry name" value="TrpB-like_PALP"/>
</dbReference>